<dbReference type="PANTHER" id="PTHR10778:SF10">
    <property type="entry name" value="SOLUTE CARRIER FAMILY 35 MEMBER B1"/>
    <property type="match status" value="1"/>
</dbReference>
<evidence type="ECO:0000256" key="7">
    <source>
        <dbReference type="ARBA" id="ARBA00023136"/>
    </source>
</evidence>
<feature type="transmembrane region" description="Helical" evidence="8">
    <location>
        <begin position="44"/>
        <end position="67"/>
    </location>
</feature>
<dbReference type="Proteomes" id="UP000054843">
    <property type="component" value="Unassembled WGS sequence"/>
</dbReference>
<evidence type="ECO:0000256" key="5">
    <source>
        <dbReference type="ARBA" id="ARBA00022824"/>
    </source>
</evidence>
<evidence type="ECO:0000256" key="4">
    <source>
        <dbReference type="ARBA" id="ARBA00022692"/>
    </source>
</evidence>
<keyword evidence="10" id="KW-1185">Reference proteome</keyword>
<gene>
    <name evidence="9" type="primary">Slc35b1</name>
    <name evidence="9" type="ORF">T10_10178</name>
</gene>
<keyword evidence="3" id="KW-0813">Transport</keyword>
<sequence length="69" mass="7883">MHSSHTLKLIVCILGIFVCYFYYGIIQEKITRSKYGPDKTPFTFALSLVCIQCVVNAMFVKICKLLIAF</sequence>
<dbReference type="GO" id="GO:0000139">
    <property type="term" value="C:Golgi membrane"/>
    <property type="evidence" value="ECO:0007669"/>
    <property type="project" value="TreeGrafter"/>
</dbReference>
<keyword evidence="4 8" id="KW-0812">Transmembrane</keyword>
<keyword evidence="7 8" id="KW-0472">Membrane</keyword>
<dbReference type="EMBL" id="JYDO01000005">
    <property type="protein sequence ID" value="KRZ79800.1"/>
    <property type="molecule type" value="Genomic_DNA"/>
</dbReference>
<evidence type="ECO:0000256" key="1">
    <source>
        <dbReference type="ARBA" id="ARBA00004477"/>
    </source>
</evidence>
<dbReference type="GO" id="GO:0005460">
    <property type="term" value="F:UDP-glucose transmembrane transporter activity"/>
    <property type="evidence" value="ECO:0007669"/>
    <property type="project" value="TreeGrafter"/>
</dbReference>
<reference evidence="9 10" key="1">
    <citation type="submission" date="2015-01" db="EMBL/GenBank/DDBJ databases">
        <title>Evolution of Trichinella species and genotypes.</title>
        <authorList>
            <person name="Korhonen P.K."/>
            <person name="Edoardo P."/>
            <person name="Giuseppe L.R."/>
            <person name="Gasser R.B."/>
        </authorList>
    </citation>
    <scope>NUCLEOTIDE SEQUENCE [LARGE SCALE GENOMIC DNA]</scope>
    <source>
        <strain evidence="9">ISS1980</strain>
    </source>
</reference>
<evidence type="ECO:0000256" key="8">
    <source>
        <dbReference type="SAM" id="Phobius"/>
    </source>
</evidence>
<accession>A0A0V1N701</accession>
<comment type="caution">
    <text evidence="9">The sequence shown here is derived from an EMBL/GenBank/DDBJ whole genome shotgun (WGS) entry which is preliminary data.</text>
</comment>
<dbReference type="PANTHER" id="PTHR10778">
    <property type="entry name" value="SOLUTE CARRIER FAMILY 35 MEMBER B"/>
    <property type="match status" value="1"/>
</dbReference>
<evidence type="ECO:0000313" key="9">
    <source>
        <dbReference type="EMBL" id="KRZ79800.1"/>
    </source>
</evidence>
<dbReference type="GO" id="GO:0005459">
    <property type="term" value="F:UDP-galactose transmembrane transporter activity"/>
    <property type="evidence" value="ECO:0007669"/>
    <property type="project" value="TreeGrafter"/>
</dbReference>
<protein>
    <submittedName>
        <fullName evidence="9">Solute carrier family 35 member B1</fullName>
    </submittedName>
</protein>
<evidence type="ECO:0000256" key="3">
    <source>
        <dbReference type="ARBA" id="ARBA00022448"/>
    </source>
</evidence>
<evidence type="ECO:0000313" key="10">
    <source>
        <dbReference type="Proteomes" id="UP000054843"/>
    </source>
</evidence>
<comment type="similarity">
    <text evidence="2">Belongs to the nucleotide-sugar transporter family. SLC35B subfamily.</text>
</comment>
<evidence type="ECO:0000256" key="6">
    <source>
        <dbReference type="ARBA" id="ARBA00022989"/>
    </source>
</evidence>
<dbReference type="AlphaFoldDB" id="A0A0V1N701"/>
<keyword evidence="6 8" id="KW-1133">Transmembrane helix</keyword>
<dbReference type="GO" id="GO:0005789">
    <property type="term" value="C:endoplasmic reticulum membrane"/>
    <property type="evidence" value="ECO:0007669"/>
    <property type="project" value="UniProtKB-SubCell"/>
</dbReference>
<name>A0A0V1N701_9BILA</name>
<evidence type="ECO:0000256" key="2">
    <source>
        <dbReference type="ARBA" id="ARBA00010694"/>
    </source>
</evidence>
<feature type="transmembrane region" description="Helical" evidence="8">
    <location>
        <begin position="6"/>
        <end position="23"/>
    </location>
</feature>
<organism evidence="9 10">
    <name type="scientific">Trichinella papuae</name>
    <dbReference type="NCBI Taxonomy" id="268474"/>
    <lineage>
        <taxon>Eukaryota</taxon>
        <taxon>Metazoa</taxon>
        <taxon>Ecdysozoa</taxon>
        <taxon>Nematoda</taxon>
        <taxon>Enoplea</taxon>
        <taxon>Dorylaimia</taxon>
        <taxon>Trichinellida</taxon>
        <taxon>Trichinellidae</taxon>
        <taxon>Trichinella</taxon>
    </lineage>
</organism>
<dbReference type="InterPro" id="IPR013657">
    <property type="entry name" value="SCL35B1-4/HUT1"/>
</dbReference>
<proteinExistence type="inferred from homology"/>
<comment type="subcellular location">
    <subcellularLocation>
        <location evidence="1">Endoplasmic reticulum membrane</location>
        <topology evidence="1">Multi-pass membrane protein</topology>
    </subcellularLocation>
</comment>
<keyword evidence="5" id="KW-0256">Endoplasmic reticulum</keyword>